<dbReference type="OMA" id="ISTHIIR"/>
<dbReference type="EMBL" id="JPKZ01003104">
    <property type="protein sequence ID" value="KHN73547.1"/>
    <property type="molecule type" value="Genomic_DNA"/>
</dbReference>
<dbReference type="GO" id="GO:0016887">
    <property type="term" value="F:ATP hydrolysis activity"/>
    <property type="evidence" value="ECO:0007669"/>
    <property type="project" value="InterPro"/>
</dbReference>
<dbReference type="Gene3D" id="3.40.50.300">
    <property type="entry name" value="P-loop containing nucleotide triphosphate hydrolases"/>
    <property type="match status" value="1"/>
</dbReference>
<dbReference type="GO" id="GO:0051276">
    <property type="term" value="P:chromosome organization"/>
    <property type="evidence" value="ECO:0007669"/>
    <property type="project" value="InterPro"/>
</dbReference>
<feature type="region of interest" description="Disordered" evidence="4">
    <location>
        <begin position="268"/>
        <end position="309"/>
    </location>
</feature>
<dbReference type="STRING" id="6265.A0A0B2UWN0"/>
<comment type="caution">
    <text evidence="6">The sequence shown here is derived from an EMBL/GenBank/DDBJ whole genome shotgun (WGS) entry which is preliminary data.</text>
</comment>
<proteinExistence type="predicted"/>
<dbReference type="InterPro" id="IPR003395">
    <property type="entry name" value="RecF/RecN/SMC_N"/>
</dbReference>
<name>A0A0B2UWN0_TOXCA</name>
<feature type="region of interest" description="Disordered" evidence="4">
    <location>
        <begin position="354"/>
        <end position="373"/>
    </location>
</feature>
<organism evidence="6 7">
    <name type="scientific">Toxocara canis</name>
    <name type="common">Canine roundworm</name>
    <dbReference type="NCBI Taxonomy" id="6265"/>
    <lineage>
        <taxon>Eukaryota</taxon>
        <taxon>Metazoa</taxon>
        <taxon>Ecdysozoa</taxon>
        <taxon>Nematoda</taxon>
        <taxon>Chromadorea</taxon>
        <taxon>Rhabditida</taxon>
        <taxon>Spirurina</taxon>
        <taxon>Ascaridomorpha</taxon>
        <taxon>Ascaridoidea</taxon>
        <taxon>Toxocaridae</taxon>
        <taxon>Toxocara</taxon>
    </lineage>
</organism>
<gene>
    <name evidence="6" type="primary">smc2</name>
    <name evidence="6" type="ORF">Tcan_13205</name>
</gene>
<evidence type="ECO:0000256" key="4">
    <source>
        <dbReference type="SAM" id="MobiDB-lite"/>
    </source>
</evidence>
<evidence type="ECO:0000256" key="1">
    <source>
        <dbReference type="ARBA" id="ARBA00004123"/>
    </source>
</evidence>
<evidence type="ECO:0000256" key="2">
    <source>
        <dbReference type="ARBA" id="ARBA00023054"/>
    </source>
</evidence>
<dbReference type="OrthoDB" id="10255539at2759"/>
<sequence>MRVKKIEIDGFKSYAQRQVVDGFDAQFNAITGLNGSGKSNILDSICFVLGISNLNQVRATQLSDLVYKQGQAGVTKATVTITFDNSDPKTRPIGFEHYNEIVVRRQVVINGRNTYTVNGAAATNARVADMFRSVGLNVNNPHFLIMQGRITKVLNMKPIEILSMIEEATGTRLYETKKQKALQTMEKKEAKLAEINKLLNEDIVPCVEKLRSDRNDYLEFQKLTREIETMERKLIAYEFYSSERRCGQLEEEKEAVIEKQKELRSAVKSMQEELEQKQKSLKEMEESKKHKNSSERKDIEERLKGLTNTVNAAEGRREALKEKIDEMKKKADRALKSINSDRKALDEKSTMLAKLEADRGGEEKRGKEAEEAVRRARNKIEALAKGMTTDEHGEAISLDAQLTAQRSALTELETNAKKAEMRLKQLVPLLAKKQKELKGMAGQSENDRRDKTKLEEQLKNVEAELKKLHFDDELEAQISDELPKLRSERQKLTDAVDSFEARHPRLKFTYKDPHPHFDRSEVKGVVAKLFRVKDMKYATAVEVAAGGNAVEETSLMMVATVSESLDDDN</sequence>
<evidence type="ECO:0000259" key="5">
    <source>
        <dbReference type="Pfam" id="PF02463"/>
    </source>
</evidence>
<dbReference type="PANTHER" id="PTHR43977">
    <property type="entry name" value="STRUCTURAL MAINTENANCE OF CHROMOSOMES PROTEIN 3"/>
    <property type="match status" value="1"/>
</dbReference>
<keyword evidence="2" id="KW-0175">Coiled coil</keyword>
<feature type="domain" description="RecF/RecN/SMC N-terminal" evidence="5">
    <location>
        <begin position="3"/>
        <end position="181"/>
    </location>
</feature>
<dbReference type="Pfam" id="PF02463">
    <property type="entry name" value="SMC_N"/>
    <property type="match status" value="1"/>
</dbReference>
<dbReference type="SUPFAM" id="SSF52540">
    <property type="entry name" value="P-loop containing nucleoside triphosphate hydrolases"/>
    <property type="match status" value="1"/>
</dbReference>
<protein>
    <submittedName>
        <fullName evidence="6">Structural maintenance of chromosomes protein 2</fullName>
    </submittedName>
</protein>
<dbReference type="InterPro" id="IPR027417">
    <property type="entry name" value="P-loop_NTPase"/>
</dbReference>
<keyword evidence="7" id="KW-1185">Reference proteome</keyword>
<dbReference type="InterPro" id="IPR036277">
    <property type="entry name" value="SMC_hinge_sf"/>
</dbReference>
<dbReference type="CDD" id="cd03273">
    <property type="entry name" value="ABC_SMC2_euk"/>
    <property type="match status" value="1"/>
</dbReference>
<dbReference type="GO" id="GO:0005634">
    <property type="term" value="C:nucleus"/>
    <property type="evidence" value="ECO:0007669"/>
    <property type="project" value="UniProtKB-SubCell"/>
</dbReference>
<evidence type="ECO:0000313" key="6">
    <source>
        <dbReference type="EMBL" id="KHN73547.1"/>
    </source>
</evidence>
<dbReference type="SUPFAM" id="SSF75553">
    <property type="entry name" value="Smc hinge domain"/>
    <property type="match status" value="1"/>
</dbReference>
<dbReference type="Proteomes" id="UP000031036">
    <property type="component" value="Unassembled WGS sequence"/>
</dbReference>
<dbReference type="GO" id="GO:0005524">
    <property type="term" value="F:ATP binding"/>
    <property type="evidence" value="ECO:0007669"/>
    <property type="project" value="InterPro"/>
</dbReference>
<feature type="compositionally biased region" description="Basic and acidic residues" evidence="4">
    <location>
        <begin position="268"/>
        <end position="304"/>
    </location>
</feature>
<dbReference type="AlphaFoldDB" id="A0A0B2UWN0"/>
<reference evidence="6 7" key="1">
    <citation type="submission" date="2014-11" db="EMBL/GenBank/DDBJ databases">
        <title>Genetic blueprint of the zoonotic pathogen Toxocara canis.</title>
        <authorList>
            <person name="Zhu X.-Q."/>
            <person name="Korhonen P.K."/>
            <person name="Cai H."/>
            <person name="Young N.D."/>
            <person name="Nejsum P."/>
            <person name="von Samson-Himmelstjerna G."/>
            <person name="Boag P.R."/>
            <person name="Tan P."/>
            <person name="Li Q."/>
            <person name="Min J."/>
            <person name="Yang Y."/>
            <person name="Wang X."/>
            <person name="Fang X."/>
            <person name="Hall R.S."/>
            <person name="Hofmann A."/>
            <person name="Sternberg P.W."/>
            <person name="Jex A.R."/>
            <person name="Gasser R.B."/>
        </authorList>
    </citation>
    <scope>NUCLEOTIDE SEQUENCE [LARGE SCALE GENOMIC DNA]</scope>
    <source>
        <strain evidence="6">PN_DK_2014</strain>
    </source>
</reference>
<keyword evidence="3" id="KW-0131">Cell cycle</keyword>
<dbReference type="InterPro" id="IPR027120">
    <property type="entry name" value="Smc2_ABC"/>
</dbReference>
<evidence type="ECO:0000313" key="7">
    <source>
        <dbReference type="Proteomes" id="UP000031036"/>
    </source>
</evidence>
<accession>A0A0B2UWN0</accession>
<evidence type="ECO:0000256" key="3">
    <source>
        <dbReference type="ARBA" id="ARBA00023306"/>
    </source>
</evidence>
<comment type="subcellular location">
    <subcellularLocation>
        <location evidence="1">Nucleus</location>
    </subcellularLocation>
</comment>
<dbReference type="GO" id="GO:0005694">
    <property type="term" value="C:chromosome"/>
    <property type="evidence" value="ECO:0007669"/>
    <property type="project" value="InterPro"/>
</dbReference>